<evidence type="ECO:0000313" key="2">
    <source>
        <dbReference type="Proteomes" id="UP000178612"/>
    </source>
</evidence>
<dbReference type="AlphaFoldDB" id="A0A1G2T5H3"/>
<organism evidence="1 2">
    <name type="scientific">Candidatus Zambryskibacteria bacterium RIFCSPHIGHO2_01_FULL_49_18</name>
    <dbReference type="NCBI Taxonomy" id="1802740"/>
    <lineage>
        <taxon>Bacteria</taxon>
        <taxon>Candidatus Zambryskiibacteriota</taxon>
    </lineage>
</organism>
<name>A0A1G2T5H3_9BACT</name>
<protein>
    <submittedName>
        <fullName evidence="1">Uncharacterized protein</fullName>
    </submittedName>
</protein>
<evidence type="ECO:0000313" key="1">
    <source>
        <dbReference type="EMBL" id="OHA91841.1"/>
    </source>
</evidence>
<comment type="caution">
    <text evidence="1">The sequence shown here is derived from an EMBL/GenBank/DDBJ whole genome shotgun (WGS) entry which is preliminary data.</text>
</comment>
<proteinExistence type="predicted"/>
<reference evidence="1 2" key="1">
    <citation type="journal article" date="2016" name="Nat. Commun.">
        <title>Thousands of microbial genomes shed light on interconnected biogeochemical processes in an aquifer system.</title>
        <authorList>
            <person name="Anantharaman K."/>
            <person name="Brown C.T."/>
            <person name="Hug L.A."/>
            <person name="Sharon I."/>
            <person name="Castelle C.J."/>
            <person name="Probst A.J."/>
            <person name="Thomas B.C."/>
            <person name="Singh A."/>
            <person name="Wilkins M.J."/>
            <person name="Karaoz U."/>
            <person name="Brodie E.L."/>
            <person name="Williams K.H."/>
            <person name="Hubbard S.S."/>
            <person name="Banfield J.F."/>
        </authorList>
    </citation>
    <scope>NUCLEOTIDE SEQUENCE [LARGE SCALE GENOMIC DNA]</scope>
</reference>
<accession>A0A1G2T5H3</accession>
<dbReference type="Proteomes" id="UP000178612">
    <property type="component" value="Unassembled WGS sequence"/>
</dbReference>
<dbReference type="EMBL" id="MHVJ01000005">
    <property type="protein sequence ID" value="OHA91841.1"/>
    <property type="molecule type" value="Genomic_DNA"/>
</dbReference>
<sequence length="196" mass="21880">MQTQYKSRPVRSPFQPHPVKQAQERAMNTQDEHNPIRQMLEKLCQAHYSLSATFSPDIGTMTALNKTPGLVAVKCELRLDGRPIGLGHGSTAISRLNKGIDRALYSCLNGALMSAINSACKSLDIIRLEGGQEQLGEAYKTVRGEESQPATDKQKSYLRELILLNAEDDTDRQQRINQISELTKEEASQQIQMLAR</sequence>
<gene>
    <name evidence="1" type="ORF">A2758_03390</name>
</gene>